<dbReference type="GO" id="GO:0004619">
    <property type="term" value="F:phosphoglycerate mutase activity"/>
    <property type="evidence" value="ECO:0007669"/>
    <property type="project" value="UniProtKB-UniRule"/>
</dbReference>
<feature type="binding site" evidence="10 12">
    <location>
        <position position="336"/>
    </location>
    <ligand>
        <name>substrate</name>
    </ligand>
</feature>
<dbReference type="SUPFAM" id="SSF64158">
    <property type="entry name" value="2,3-Bisphosphoglycerate-independent phosphoglycerate mutase, substrate-binding domain"/>
    <property type="match status" value="1"/>
</dbReference>
<name>A0A932FWF0_UNCTE</name>
<feature type="binding site" evidence="10 12">
    <location>
        <begin position="263"/>
        <end position="266"/>
    </location>
    <ligand>
        <name>substrate</name>
    </ligand>
</feature>
<comment type="pathway">
    <text evidence="2 10">Carbohydrate degradation; glycolysis; pyruvate from D-glyceraldehyde 3-phosphate: step 3/5.</text>
</comment>
<dbReference type="EC" id="5.4.2.12" evidence="4 10"/>
<protein>
    <recommendedName>
        <fullName evidence="9 10">2,3-bisphosphoglycerate-independent phosphoglycerate mutase</fullName>
        <shortName evidence="10">BPG-independent PGAM</shortName>
        <shortName evidence="10">Phosphoglyceromutase</shortName>
        <shortName evidence="10">iPGM</shortName>
        <ecNumber evidence="4 10">5.4.2.12</ecNumber>
    </recommendedName>
</protein>
<dbReference type="GO" id="GO:0030145">
    <property type="term" value="F:manganese ion binding"/>
    <property type="evidence" value="ECO:0007669"/>
    <property type="project" value="UniProtKB-UniRule"/>
</dbReference>
<feature type="domain" description="Metalloenzyme" evidence="15">
    <location>
        <begin position="6"/>
        <end position="501"/>
    </location>
</feature>
<gene>
    <name evidence="10" type="primary">gpmI</name>
    <name evidence="17" type="ORF">HYY20_05165</name>
</gene>
<keyword evidence="7 10" id="KW-0464">Manganese</keyword>
<evidence type="ECO:0000256" key="5">
    <source>
        <dbReference type="ARBA" id="ARBA00022723"/>
    </source>
</evidence>
<evidence type="ECO:0000256" key="3">
    <source>
        <dbReference type="ARBA" id="ARBA00008819"/>
    </source>
</evidence>
<evidence type="ECO:0000313" key="18">
    <source>
        <dbReference type="Proteomes" id="UP000769766"/>
    </source>
</evidence>
<dbReference type="PIRSF" id="PIRSF001492">
    <property type="entry name" value="IPGAM"/>
    <property type="match status" value="1"/>
</dbReference>
<evidence type="ECO:0000259" key="16">
    <source>
        <dbReference type="Pfam" id="PF06415"/>
    </source>
</evidence>
<evidence type="ECO:0000256" key="2">
    <source>
        <dbReference type="ARBA" id="ARBA00004798"/>
    </source>
</evidence>
<evidence type="ECO:0000256" key="13">
    <source>
        <dbReference type="PIRSR" id="PIRSR001492-3"/>
    </source>
</evidence>
<evidence type="ECO:0000313" key="17">
    <source>
        <dbReference type="EMBL" id="MBI2876252.1"/>
    </source>
</evidence>
<keyword evidence="8 10" id="KW-0413">Isomerase</keyword>
<sequence length="521" mass="57262">MSPVIKPLILIILDGWGLSPKQEGNAIAQARTPTMDLLYQQYPWTTLQASGEEVGLPRGLMGNSEVGHLNIGAGRVVYQDIARISQSIEAGEFFRNPALTRAVDRAVREGKCLHLLGLLSDGGVHSTLEHLAALLKLARERGLTRVYLHPFLDGRDTPPTKGAEYLGWLLDTTRQLGVGRIATVMGRYYAMDRDKRWDRLQRAYLAMVEGQGEMAVDPVAAVRCSYERQVTDEFVEPIVLTAGTGRPVGLIEEGDSVIFFNFRADRAREITSSLTRSDFTGFDRGRYPQVHYVCLTEYDERFALPIAFPSQNLDHILAQVLAHHGLPNLRIAETEKYAHVTFFFNGGQEKAYPGEDRILVPSPQVATYDLQPEMSCPEVTEQVLEALSADRYPLVVLNYANPDMVGHTGVLPAAIQAVETVDRCLGRVIACVREKGGVALISSDHGNVEQMIDPETGGPHTAHTTHPVPFIWVSDRQAGGLREGGALKDIAPTILGLLGIPQPPEMTGQDLRAVHPPSRDA</sequence>
<organism evidence="17 18">
    <name type="scientific">Tectimicrobiota bacterium</name>
    <dbReference type="NCBI Taxonomy" id="2528274"/>
    <lineage>
        <taxon>Bacteria</taxon>
        <taxon>Pseudomonadati</taxon>
        <taxon>Nitrospinota/Tectimicrobiota group</taxon>
        <taxon>Candidatus Tectimicrobiota</taxon>
    </lineage>
</organism>
<dbReference type="Pfam" id="PF01676">
    <property type="entry name" value="Metalloenzyme"/>
    <property type="match status" value="1"/>
</dbReference>
<feature type="binding site" evidence="10 13">
    <location>
        <position position="463"/>
    </location>
    <ligand>
        <name>Mn(2+)</name>
        <dbReference type="ChEBI" id="CHEBI:29035"/>
        <label>1</label>
    </ligand>
</feature>
<comment type="subunit">
    <text evidence="10">Monomer.</text>
</comment>
<feature type="binding site" evidence="10 12">
    <location>
        <position position="187"/>
    </location>
    <ligand>
        <name>substrate</name>
    </ligand>
</feature>
<feature type="binding site" evidence="10 13">
    <location>
        <position position="64"/>
    </location>
    <ligand>
        <name>Mn(2+)</name>
        <dbReference type="ChEBI" id="CHEBI:29035"/>
        <label>2</label>
    </ligand>
</feature>
<feature type="binding site" evidence="10 12">
    <location>
        <position position="193"/>
    </location>
    <ligand>
        <name>substrate</name>
    </ligand>
</feature>
<dbReference type="InterPro" id="IPR006124">
    <property type="entry name" value="Metalloenzyme"/>
</dbReference>
<feature type="binding site" evidence="10 13">
    <location>
        <position position="407"/>
    </location>
    <ligand>
        <name>Mn(2+)</name>
        <dbReference type="ChEBI" id="CHEBI:29035"/>
        <label>1</label>
    </ligand>
</feature>
<evidence type="ECO:0000256" key="9">
    <source>
        <dbReference type="ARBA" id="ARBA00071648"/>
    </source>
</evidence>
<keyword evidence="5 10" id="KW-0479">Metal-binding</keyword>
<accession>A0A932FWF0</accession>
<dbReference type="InterPro" id="IPR036646">
    <property type="entry name" value="PGAM_B_sf"/>
</dbReference>
<dbReference type="PANTHER" id="PTHR31637">
    <property type="entry name" value="2,3-BISPHOSPHOGLYCERATE-INDEPENDENT PHOSPHOGLYCERATE MUTASE"/>
    <property type="match status" value="1"/>
</dbReference>
<evidence type="ECO:0000256" key="1">
    <source>
        <dbReference type="ARBA" id="ARBA00000370"/>
    </source>
</evidence>
<evidence type="ECO:0000256" key="11">
    <source>
        <dbReference type="PIRSR" id="PIRSR001492-1"/>
    </source>
</evidence>
<dbReference type="Proteomes" id="UP000769766">
    <property type="component" value="Unassembled WGS sequence"/>
</dbReference>
<comment type="function">
    <text evidence="10">Catalyzes the interconversion of 2-phosphoglycerate and 3-phosphoglycerate.</text>
</comment>
<dbReference type="InterPro" id="IPR005995">
    <property type="entry name" value="Pgm_bpd_ind"/>
</dbReference>
<dbReference type="FunFam" id="3.40.1450.10:FF:000001">
    <property type="entry name" value="2,3-bisphosphoglycerate-independent phosphoglycerate mutase"/>
    <property type="match status" value="1"/>
</dbReference>
<feature type="domain" description="BPG-independent PGAM N-terminal" evidence="16">
    <location>
        <begin position="84"/>
        <end position="300"/>
    </location>
</feature>
<feature type="region of interest" description="Disordered" evidence="14">
    <location>
        <begin position="502"/>
        <end position="521"/>
    </location>
</feature>
<reference evidence="17" key="1">
    <citation type="submission" date="2020-07" db="EMBL/GenBank/DDBJ databases">
        <title>Huge and variable diversity of episymbiotic CPR bacteria and DPANN archaea in groundwater ecosystems.</title>
        <authorList>
            <person name="He C.Y."/>
            <person name="Keren R."/>
            <person name="Whittaker M."/>
            <person name="Farag I.F."/>
            <person name="Doudna J."/>
            <person name="Cate J.H.D."/>
            <person name="Banfield J.F."/>
        </authorList>
    </citation>
    <scope>NUCLEOTIDE SEQUENCE</scope>
    <source>
        <strain evidence="17">NC_groundwater_672_Ag_B-0.1um_62_36</strain>
    </source>
</reference>
<dbReference type="SUPFAM" id="SSF53649">
    <property type="entry name" value="Alkaline phosphatase-like"/>
    <property type="match status" value="1"/>
</dbReference>
<comment type="caution">
    <text evidence="17">The sequence shown here is derived from an EMBL/GenBank/DDBJ whole genome shotgun (WGS) entry which is preliminary data.</text>
</comment>
<evidence type="ECO:0000256" key="14">
    <source>
        <dbReference type="SAM" id="MobiDB-lite"/>
    </source>
</evidence>
<comment type="catalytic activity">
    <reaction evidence="1 10">
        <text>(2R)-2-phosphoglycerate = (2R)-3-phosphoglycerate</text>
        <dbReference type="Rhea" id="RHEA:15901"/>
        <dbReference type="ChEBI" id="CHEBI:58272"/>
        <dbReference type="ChEBI" id="CHEBI:58289"/>
        <dbReference type="EC" id="5.4.2.12"/>
    </reaction>
</comment>
<comment type="similarity">
    <text evidence="3 10">Belongs to the BPG-independent phosphoglycerate mutase family.</text>
</comment>
<dbReference type="InterPro" id="IPR011258">
    <property type="entry name" value="BPG-indep_PGM_N"/>
</dbReference>
<feature type="binding site" evidence="10 12">
    <location>
        <position position="125"/>
    </location>
    <ligand>
        <name>substrate</name>
    </ligand>
</feature>
<dbReference type="HAMAP" id="MF_01038">
    <property type="entry name" value="GpmI"/>
    <property type="match status" value="1"/>
</dbReference>
<dbReference type="AlphaFoldDB" id="A0A932FWF0"/>
<dbReference type="NCBIfam" id="TIGR01307">
    <property type="entry name" value="pgm_bpd_ind"/>
    <property type="match status" value="1"/>
</dbReference>
<dbReference type="EMBL" id="JACPRF010000160">
    <property type="protein sequence ID" value="MBI2876252.1"/>
    <property type="molecule type" value="Genomic_DNA"/>
</dbReference>
<feature type="active site" description="Phosphoserine intermediate" evidence="10 11">
    <location>
        <position position="64"/>
    </location>
</feature>
<feature type="binding site" evidence="10 13">
    <location>
        <position position="403"/>
    </location>
    <ligand>
        <name>Mn(2+)</name>
        <dbReference type="ChEBI" id="CHEBI:29035"/>
        <label>1</label>
    </ligand>
</feature>
<evidence type="ECO:0000256" key="7">
    <source>
        <dbReference type="ARBA" id="ARBA00023211"/>
    </source>
</evidence>
<evidence type="ECO:0000256" key="10">
    <source>
        <dbReference type="HAMAP-Rule" id="MF_01038"/>
    </source>
</evidence>
<dbReference type="Gene3D" id="3.40.720.10">
    <property type="entry name" value="Alkaline Phosphatase, subunit A"/>
    <property type="match status" value="1"/>
</dbReference>
<dbReference type="PANTHER" id="PTHR31637:SF0">
    <property type="entry name" value="2,3-BISPHOSPHOGLYCERATE-INDEPENDENT PHOSPHOGLYCERATE MUTASE"/>
    <property type="match status" value="1"/>
</dbReference>
<dbReference type="InterPro" id="IPR017850">
    <property type="entry name" value="Alkaline_phosphatase_core_sf"/>
</dbReference>
<feature type="binding site" evidence="10 13">
    <location>
        <position position="444"/>
    </location>
    <ligand>
        <name>Mn(2+)</name>
        <dbReference type="ChEBI" id="CHEBI:29035"/>
        <label>2</label>
    </ligand>
</feature>
<proteinExistence type="inferred from homology"/>
<feature type="binding site" evidence="10 13">
    <location>
        <position position="445"/>
    </location>
    <ligand>
        <name>Mn(2+)</name>
        <dbReference type="ChEBI" id="CHEBI:29035"/>
        <label>2</label>
    </ligand>
</feature>
<dbReference type="Pfam" id="PF06415">
    <property type="entry name" value="iPGM_N"/>
    <property type="match status" value="1"/>
</dbReference>
<comment type="cofactor">
    <cofactor evidence="10">
        <name>Mn(2+)</name>
        <dbReference type="ChEBI" id="CHEBI:29035"/>
    </cofactor>
    <text evidence="10">Binds 2 manganese ions per subunit.</text>
</comment>
<dbReference type="GO" id="GO:0005829">
    <property type="term" value="C:cytosol"/>
    <property type="evidence" value="ECO:0007669"/>
    <property type="project" value="TreeGrafter"/>
</dbReference>
<evidence type="ECO:0000256" key="6">
    <source>
        <dbReference type="ARBA" id="ARBA00023152"/>
    </source>
</evidence>
<evidence type="ECO:0000256" key="4">
    <source>
        <dbReference type="ARBA" id="ARBA00012026"/>
    </source>
</evidence>
<evidence type="ECO:0000256" key="12">
    <source>
        <dbReference type="PIRSR" id="PIRSR001492-2"/>
    </source>
</evidence>
<feature type="binding site" evidence="10 13">
    <location>
        <position position="14"/>
    </location>
    <ligand>
        <name>Mn(2+)</name>
        <dbReference type="ChEBI" id="CHEBI:29035"/>
        <label>2</label>
    </ligand>
</feature>
<dbReference type="GO" id="GO:0006096">
    <property type="term" value="P:glycolytic process"/>
    <property type="evidence" value="ECO:0007669"/>
    <property type="project" value="UniProtKB-UniRule"/>
</dbReference>
<keyword evidence="6 10" id="KW-0324">Glycolysis</keyword>
<evidence type="ECO:0000259" key="15">
    <source>
        <dbReference type="Pfam" id="PF01676"/>
    </source>
</evidence>
<feature type="binding site" evidence="10 12">
    <location>
        <begin position="155"/>
        <end position="156"/>
    </location>
    <ligand>
        <name>substrate</name>
    </ligand>
</feature>
<dbReference type="GO" id="GO:0006007">
    <property type="term" value="P:glucose catabolic process"/>
    <property type="evidence" value="ECO:0007669"/>
    <property type="project" value="InterPro"/>
</dbReference>
<dbReference type="Gene3D" id="3.40.1450.10">
    <property type="entry name" value="BPG-independent phosphoglycerate mutase, domain B"/>
    <property type="match status" value="1"/>
</dbReference>
<dbReference type="CDD" id="cd16010">
    <property type="entry name" value="iPGM"/>
    <property type="match status" value="1"/>
</dbReference>
<evidence type="ECO:0000256" key="8">
    <source>
        <dbReference type="ARBA" id="ARBA00023235"/>
    </source>
</evidence>